<evidence type="ECO:0000313" key="2">
    <source>
        <dbReference type="Proteomes" id="UP001348369"/>
    </source>
</evidence>
<proteinExistence type="predicted"/>
<name>A0ACD4ZCJ9_9ACTN</name>
<organism evidence="1 2">
    <name type="scientific">Streptomyces scopuliridis</name>
    <dbReference type="NCBI Taxonomy" id="452529"/>
    <lineage>
        <taxon>Bacteria</taxon>
        <taxon>Bacillati</taxon>
        <taxon>Actinomycetota</taxon>
        <taxon>Actinomycetes</taxon>
        <taxon>Kitasatosporales</taxon>
        <taxon>Streptomycetaceae</taxon>
        <taxon>Streptomyces</taxon>
    </lineage>
</organism>
<evidence type="ECO:0000313" key="1">
    <source>
        <dbReference type="EMBL" id="WSB96170.1"/>
    </source>
</evidence>
<dbReference type="EMBL" id="CP109109">
    <property type="protein sequence ID" value="WSB96170.1"/>
    <property type="molecule type" value="Genomic_DNA"/>
</dbReference>
<keyword evidence="2" id="KW-1185">Reference proteome</keyword>
<protein>
    <submittedName>
        <fullName evidence="1">Ketoacyl-ACP synthase III</fullName>
    </submittedName>
</protein>
<reference evidence="1" key="1">
    <citation type="submission" date="2022-10" db="EMBL/GenBank/DDBJ databases">
        <title>The complete genomes of actinobacterial strains from the NBC collection.</title>
        <authorList>
            <person name="Joergensen T.S."/>
            <person name="Alvarez Arevalo M."/>
            <person name="Sterndorff E.B."/>
            <person name="Faurdal D."/>
            <person name="Vuksanovic O."/>
            <person name="Mourched A.-S."/>
            <person name="Charusanti P."/>
            <person name="Shaw S."/>
            <person name="Blin K."/>
            <person name="Weber T."/>
        </authorList>
    </citation>
    <scope>NUCLEOTIDE SEQUENCE</scope>
    <source>
        <strain evidence="1">NBC 01771</strain>
    </source>
</reference>
<gene>
    <name evidence="1" type="ORF">OG835_03610</name>
</gene>
<sequence length="328" mass="34572">MPVGVLGVGFHVPEVIIDNACISEWADAPEDWVARRTGIYERRYAPAGVATSDLAHEAVTDLLSRTPGIERDIGLVIVATATPDQPQPATAVALQSLLGLEAAASFDINAVCSGFVYGLTIASALLSSSSAFGTYALVVGSDMFSSVMDRTDRRTVSLFGDGAGAALLGPVPEGYGIGASRMVAHGSLRSLVEVPAGGTRKPLTPEARAAGEHLFKMDGRPVAEYALRALPEVIGATLADDGLSIEDIDRFIFHQANVRLLENITSELKLDPDRVPMTAPQYGNTGAASIPITMRDAQLRRPFRRGERILLAAVGGGMTAAATVLTWF</sequence>
<dbReference type="Proteomes" id="UP001348369">
    <property type="component" value="Chromosome"/>
</dbReference>
<accession>A0ACD4ZCJ9</accession>